<keyword evidence="3" id="KW-1185">Reference proteome</keyword>
<dbReference type="Proteomes" id="UP000177515">
    <property type="component" value="Plasmid unnamed1"/>
</dbReference>
<evidence type="ECO:0000313" key="2">
    <source>
        <dbReference type="EMBL" id="AOZ11152.1"/>
    </source>
</evidence>
<sequence length="125" mass="13277">MHSYIKHASSLFGIATLCSGCASAPPTHLTLSDPMHRVIELDAAFTESGTARRCAENMLKHSPVTEATDITTRVNTSGNDMIVDVTANLVLQPGMIGGPLPVAFRCTYRDGKMVKATWTGGLKGS</sequence>
<feature type="signal peptide" evidence="1">
    <location>
        <begin position="1"/>
        <end position="24"/>
    </location>
</feature>
<keyword evidence="1" id="KW-0732">Signal</keyword>
<reference evidence="2 3" key="1">
    <citation type="submission" date="2016-10" db="EMBL/GenBank/DDBJ databases">
        <title>Complete genome sequences of three Cupriavidus strains isolated from various Malaysian environments.</title>
        <authorList>
            <person name="Abdullah A.A.-A."/>
            <person name="Shafie N.A.H."/>
            <person name="Lau N.S."/>
        </authorList>
    </citation>
    <scope>NUCLEOTIDE SEQUENCE [LARGE SCALE GENOMIC DNA]</scope>
    <source>
        <strain evidence="2 3">USMAA1020</strain>
        <plasmid evidence="2 3">unnamed1</plasmid>
    </source>
</reference>
<feature type="chain" id="PRO_5045193899" description="Lipoprotein" evidence="1">
    <location>
        <begin position="25"/>
        <end position="125"/>
    </location>
</feature>
<evidence type="ECO:0000256" key="1">
    <source>
        <dbReference type="SAM" id="SignalP"/>
    </source>
</evidence>
<dbReference type="RefSeq" id="WP_071073752.1">
    <property type="nucleotide sequence ID" value="NZ_CP017756.1"/>
</dbReference>
<geneLocation type="plasmid" evidence="2 3">
    <name>unnamed1</name>
</geneLocation>
<name>A0ABM6FGT3_9BURK</name>
<evidence type="ECO:0008006" key="4">
    <source>
        <dbReference type="Google" id="ProtNLM"/>
    </source>
</evidence>
<accession>A0ABM6FGT3</accession>
<keyword evidence="2" id="KW-0614">Plasmid</keyword>
<evidence type="ECO:0000313" key="3">
    <source>
        <dbReference type="Proteomes" id="UP000177515"/>
    </source>
</evidence>
<organism evidence="2 3">
    <name type="scientific">Cupriavidus malaysiensis</name>
    <dbReference type="NCBI Taxonomy" id="367825"/>
    <lineage>
        <taxon>Bacteria</taxon>
        <taxon>Pseudomonadati</taxon>
        <taxon>Pseudomonadota</taxon>
        <taxon>Betaproteobacteria</taxon>
        <taxon>Burkholderiales</taxon>
        <taxon>Burkholderiaceae</taxon>
        <taxon>Cupriavidus</taxon>
    </lineage>
</organism>
<protein>
    <recommendedName>
        <fullName evidence="4">Lipoprotein</fullName>
    </recommendedName>
</protein>
<dbReference type="EMBL" id="CP017756">
    <property type="protein sequence ID" value="AOZ11152.1"/>
    <property type="molecule type" value="Genomic_DNA"/>
</dbReference>
<gene>
    <name evidence="2" type="ORF">BKK80_34930</name>
</gene>
<proteinExistence type="predicted"/>